<proteinExistence type="predicted"/>
<dbReference type="EMBL" id="HBKO01007794">
    <property type="protein sequence ID" value="CAE2198321.1"/>
    <property type="molecule type" value="Transcribed_RNA"/>
</dbReference>
<reference evidence="1" key="1">
    <citation type="submission" date="2021-01" db="EMBL/GenBank/DDBJ databases">
        <authorList>
            <person name="Corre E."/>
            <person name="Pelletier E."/>
            <person name="Niang G."/>
            <person name="Scheremetjew M."/>
            <person name="Finn R."/>
            <person name="Kale V."/>
            <person name="Holt S."/>
            <person name="Cochrane G."/>
            <person name="Meng A."/>
            <person name="Brown T."/>
            <person name="Cohen L."/>
        </authorList>
    </citation>
    <scope>NUCLEOTIDE SEQUENCE</scope>
    <source>
        <strain evidence="1">UIO037</strain>
    </source>
</reference>
<evidence type="ECO:0000313" key="1">
    <source>
        <dbReference type="EMBL" id="CAE2198321.1"/>
    </source>
</evidence>
<sequence length="117" mass="12380">MCGGDEFRAPYTCCRSGVGWQGGDAACGARTQFNSPRPRGGFPTPSGGVCIDSAKQAAKDDGGGCMNLCVRLRCSQCCLRVREMSQRRRIAGCRPVWRAWGPPSATLEPGAVTPGRA</sequence>
<organism evidence="1">
    <name type="scientific">Prymnesium polylepis</name>
    <dbReference type="NCBI Taxonomy" id="72548"/>
    <lineage>
        <taxon>Eukaryota</taxon>
        <taxon>Haptista</taxon>
        <taxon>Haptophyta</taxon>
        <taxon>Prymnesiophyceae</taxon>
        <taxon>Prymnesiales</taxon>
        <taxon>Prymnesiaceae</taxon>
        <taxon>Prymnesium</taxon>
    </lineage>
</organism>
<accession>A0A6T7XJL3</accession>
<protein>
    <submittedName>
        <fullName evidence="1">Uncharacterized protein</fullName>
    </submittedName>
</protein>
<name>A0A6T7XJL3_9EUKA</name>
<gene>
    <name evidence="1" type="ORF">CPOL0286_LOCUS3675</name>
</gene>
<dbReference type="AlphaFoldDB" id="A0A6T7XJL3"/>